<evidence type="ECO:0000313" key="1">
    <source>
        <dbReference type="EMBL" id="KAH7176282.1"/>
    </source>
</evidence>
<comment type="caution">
    <text evidence="1">The sequence shown here is derived from an EMBL/GenBank/DDBJ whole genome shotgun (WGS) entry which is preliminary data.</text>
</comment>
<name>A0A9P9FUN3_9HYPO</name>
<dbReference type="EMBL" id="JAGMUV010000001">
    <property type="protein sequence ID" value="KAH7176282.1"/>
    <property type="molecule type" value="Genomic_DNA"/>
</dbReference>
<evidence type="ECO:0000313" key="2">
    <source>
        <dbReference type="Proteomes" id="UP000738349"/>
    </source>
</evidence>
<gene>
    <name evidence="1" type="ORF">EDB81DRAFT_34465</name>
</gene>
<dbReference type="OrthoDB" id="3645574at2759"/>
<reference evidence="1" key="1">
    <citation type="journal article" date="2021" name="Nat. Commun.">
        <title>Genetic determinants of endophytism in the Arabidopsis root mycobiome.</title>
        <authorList>
            <person name="Mesny F."/>
            <person name="Miyauchi S."/>
            <person name="Thiergart T."/>
            <person name="Pickel B."/>
            <person name="Atanasova L."/>
            <person name="Karlsson M."/>
            <person name="Huettel B."/>
            <person name="Barry K.W."/>
            <person name="Haridas S."/>
            <person name="Chen C."/>
            <person name="Bauer D."/>
            <person name="Andreopoulos W."/>
            <person name="Pangilinan J."/>
            <person name="LaButti K."/>
            <person name="Riley R."/>
            <person name="Lipzen A."/>
            <person name="Clum A."/>
            <person name="Drula E."/>
            <person name="Henrissat B."/>
            <person name="Kohler A."/>
            <person name="Grigoriev I.V."/>
            <person name="Martin F.M."/>
            <person name="Hacquard S."/>
        </authorList>
    </citation>
    <scope>NUCLEOTIDE SEQUENCE</scope>
    <source>
        <strain evidence="1">MPI-CAGE-AT-0147</strain>
    </source>
</reference>
<keyword evidence="2" id="KW-1185">Reference proteome</keyword>
<proteinExistence type="predicted"/>
<accession>A0A9P9FUN3</accession>
<dbReference type="Proteomes" id="UP000738349">
    <property type="component" value="Unassembled WGS sequence"/>
</dbReference>
<dbReference type="AlphaFoldDB" id="A0A9P9FUN3"/>
<protein>
    <submittedName>
        <fullName evidence="1">Uncharacterized protein</fullName>
    </submittedName>
</protein>
<sequence>MVPHNLSPITVPGGQVVASKVEKHDGNLLIENNRAMGTLRLVEQLWTGRHNLVAIANHHLGSEGRPFATVKPRNTWKEGEFKVSLMVERAGKSGDVENDAFVQVFEPISNGEEANPGAVEERVRVDIASWVLFKKLAPEIPTAQIIGFGLPDGTQFTHISQLPQEYADDYVRRCREFSIGDEDIFATPFVPHECGNKLPVGLAYIIFKPVMRPGRLLSTVWNTDPTFDQISNLWESFASIISSLTKKTYSKIGSFLFNNNGTATLSNRPIYNAIVQLERDGVSPVMSRDRTFTSSTDFVEAVLKIQDDRVVKHPHAILNELHCREQMGFRTLLHGLIRHLISLEFCKGTFVAQIHDFDVDHFMVDEDWNIVCVLDIGSIAILPIEMVHEPEWLTGVLVDEDEDSVPADVTRPAFIEVIGDRQKELNVRIHGPTGPILLADVMTEAWESKAYWLLITLTTSFNMSDIAGPELLPTFSDLSDEEIEEVDVALWGPDPASVVQRAMHNREHYIRQIVAKFGPGGEFGPDRDIVDLGPGGADDNFI</sequence>
<organism evidence="1 2">
    <name type="scientific">Dactylonectria macrodidyma</name>
    <dbReference type="NCBI Taxonomy" id="307937"/>
    <lineage>
        <taxon>Eukaryota</taxon>
        <taxon>Fungi</taxon>
        <taxon>Dikarya</taxon>
        <taxon>Ascomycota</taxon>
        <taxon>Pezizomycotina</taxon>
        <taxon>Sordariomycetes</taxon>
        <taxon>Hypocreomycetidae</taxon>
        <taxon>Hypocreales</taxon>
        <taxon>Nectriaceae</taxon>
        <taxon>Dactylonectria</taxon>
    </lineage>
</organism>